<dbReference type="PROSITE" id="PS01284">
    <property type="entry name" value="TNASE_2"/>
    <property type="match status" value="1"/>
</dbReference>
<keyword evidence="3" id="KW-0378">Hydrolase</keyword>
<dbReference type="GO" id="GO:0016787">
    <property type="term" value="F:hydrolase activity"/>
    <property type="evidence" value="ECO:0007669"/>
    <property type="project" value="UniProtKB-KW"/>
</dbReference>
<evidence type="ECO:0000259" key="4">
    <source>
        <dbReference type="PROSITE" id="PS50830"/>
    </source>
</evidence>
<dbReference type="PANTHER" id="PTHR12302">
    <property type="entry name" value="EBNA2 BINDING PROTEIN P100"/>
    <property type="match status" value="1"/>
</dbReference>
<dbReference type="PROSITE" id="PS50830">
    <property type="entry name" value="TNASE_3"/>
    <property type="match status" value="1"/>
</dbReference>
<evidence type="ECO:0000313" key="5">
    <source>
        <dbReference type="EMBL" id="CAB4886954.1"/>
    </source>
</evidence>
<dbReference type="InterPro" id="IPR016071">
    <property type="entry name" value="Staphylococal_nuclease_OB-fold"/>
</dbReference>
<evidence type="ECO:0000256" key="1">
    <source>
        <dbReference type="ARBA" id="ARBA00022722"/>
    </source>
</evidence>
<dbReference type="PROSITE" id="PS01123">
    <property type="entry name" value="TNASE_1"/>
    <property type="match status" value="1"/>
</dbReference>
<evidence type="ECO:0000256" key="2">
    <source>
        <dbReference type="ARBA" id="ARBA00022759"/>
    </source>
</evidence>
<dbReference type="SMART" id="SM00318">
    <property type="entry name" value="SNc"/>
    <property type="match status" value="1"/>
</dbReference>
<dbReference type="SUPFAM" id="SSF50199">
    <property type="entry name" value="Staphylococcal nuclease"/>
    <property type="match status" value="1"/>
</dbReference>
<sequence>MVDVPVERVIDGDTIKVLLNGQSVSVRLIGIDTPETVKPGSPVECFGPEASDFAKAALTDQRVTLEADASQGGTDRYGRMLAYVWRQAPEGGLTLFNLDAVAAGFAHERQYGPTPYAWKAALDEAQRAAQKADAGLWGAC</sequence>
<keyword evidence="1" id="KW-0540">Nuclease</keyword>
<accession>A0A6J7F087</accession>
<dbReference type="InterPro" id="IPR035437">
    <property type="entry name" value="SNase_OB-fold_sf"/>
</dbReference>
<dbReference type="PANTHER" id="PTHR12302:SF3">
    <property type="entry name" value="SERINE_THREONINE-PROTEIN KINASE 31"/>
    <property type="match status" value="1"/>
</dbReference>
<name>A0A6J7F087_9ZZZZ</name>
<feature type="domain" description="TNase-like" evidence="4">
    <location>
        <begin position="1"/>
        <end position="139"/>
    </location>
</feature>
<dbReference type="InterPro" id="IPR002071">
    <property type="entry name" value="Thermonucl_AS"/>
</dbReference>
<organism evidence="5">
    <name type="scientific">freshwater metagenome</name>
    <dbReference type="NCBI Taxonomy" id="449393"/>
    <lineage>
        <taxon>unclassified sequences</taxon>
        <taxon>metagenomes</taxon>
        <taxon>ecological metagenomes</taxon>
    </lineage>
</organism>
<dbReference type="EMBL" id="CAFBLS010000335">
    <property type="protein sequence ID" value="CAB4886954.1"/>
    <property type="molecule type" value="Genomic_DNA"/>
</dbReference>
<keyword evidence="2" id="KW-0255">Endonuclease</keyword>
<gene>
    <name evidence="5" type="ORF">UFOPK3402_01992</name>
</gene>
<protein>
    <submittedName>
        <fullName evidence="5">Unannotated protein</fullName>
    </submittedName>
</protein>
<dbReference type="GO" id="GO:0004519">
    <property type="term" value="F:endonuclease activity"/>
    <property type="evidence" value="ECO:0007669"/>
    <property type="project" value="UniProtKB-KW"/>
</dbReference>
<dbReference type="AlphaFoldDB" id="A0A6J7F087"/>
<dbReference type="Gene3D" id="2.40.50.90">
    <property type="match status" value="1"/>
</dbReference>
<dbReference type="Pfam" id="PF00565">
    <property type="entry name" value="SNase"/>
    <property type="match status" value="1"/>
</dbReference>
<evidence type="ECO:0000256" key="3">
    <source>
        <dbReference type="ARBA" id="ARBA00022801"/>
    </source>
</evidence>
<reference evidence="5" key="1">
    <citation type="submission" date="2020-05" db="EMBL/GenBank/DDBJ databases">
        <authorList>
            <person name="Chiriac C."/>
            <person name="Salcher M."/>
            <person name="Ghai R."/>
            <person name="Kavagutti S V."/>
        </authorList>
    </citation>
    <scope>NUCLEOTIDE SEQUENCE</scope>
</reference>
<proteinExistence type="predicted"/>
<dbReference type="GO" id="GO:0003676">
    <property type="term" value="F:nucleic acid binding"/>
    <property type="evidence" value="ECO:0007669"/>
    <property type="project" value="InterPro"/>
</dbReference>